<protein>
    <submittedName>
        <fullName evidence="1">Histidine kinase</fullName>
    </submittedName>
</protein>
<evidence type="ECO:0000313" key="1">
    <source>
        <dbReference type="EMBL" id="HJB98476.1"/>
    </source>
</evidence>
<dbReference type="Proteomes" id="UP000826793">
    <property type="component" value="Unassembled WGS sequence"/>
</dbReference>
<organism evidence="1 2">
    <name type="scientific">Candidatus Acutalibacter pullicola</name>
    <dbReference type="NCBI Taxonomy" id="2838417"/>
    <lineage>
        <taxon>Bacteria</taxon>
        <taxon>Bacillati</taxon>
        <taxon>Bacillota</taxon>
        <taxon>Clostridia</taxon>
        <taxon>Eubacteriales</taxon>
        <taxon>Acutalibacteraceae</taxon>
        <taxon>Acutalibacter</taxon>
    </lineage>
</organism>
<dbReference type="EMBL" id="DWXG01000061">
    <property type="protein sequence ID" value="HJB98476.1"/>
    <property type="molecule type" value="Genomic_DNA"/>
</dbReference>
<reference evidence="1" key="1">
    <citation type="journal article" date="2021" name="PeerJ">
        <title>Extensive microbial diversity within the chicken gut microbiome revealed by metagenomics and culture.</title>
        <authorList>
            <person name="Gilroy R."/>
            <person name="Ravi A."/>
            <person name="Getino M."/>
            <person name="Pursley I."/>
            <person name="Horton D.L."/>
            <person name="Alikhan N.F."/>
            <person name="Baker D."/>
            <person name="Gharbi K."/>
            <person name="Hall N."/>
            <person name="Watson M."/>
            <person name="Adriaenssens E.M."/>
            <person name="Foster-Nyarko E."/>
            <person name="Jarju S."/>
            <person name="Secka A."/>
            <person name="Antonio M."/>
            <person name="Oren A."/>
            <person name="Chaudhuri R.R."/>
            <person name="La Ragione R."/>
            <person name="Hildebrand F."/>
            <person name="Pallen M.J."/>
        </authorList>
    </citation>
    <scope>NUCLEOTIDE SEQUENCE</scope>
    <source>
        <strain evidence="1">CHK185-1770</strain>
    </source>
</reference>
<keyword evidence="1" id="KW-0418">Kinase</keyword>
<dbReference type="AlphaFoldDB" id="A0A9D2SG67"/>
<name>A0A9D2SG67_9FIRM</name>
<keyword evidence="1" id="KW-0808">Transferase</keyword>
<proteinExistence type="predicted"/>
<accession>A0A9D2SG67</accession>
<comment type="caution">
    <text evidence="1">The sequence shown here is derived from an EMBL/GenBank/DDBJ whole genome shotgun (WGS) entry which is preliminary data.</text>
</comment>
<reference evidence="1" key="2">
    <citation type="submission" date="2021-04" db="EMBL/GenBank/DDBJ databases">
        <authorList>
            <person name="Gilroy R."/>
        </authorList>
    </citation>
    <scope>NUCLEOTIDE SEQUENCE</scope>
    <source>
        <strain evidence="1">CHK185-1770</strain>
    </source>
</reference>
<sequence>MQWKWNGSQEALGANGLPQPVTGLEEVLQNAAMAISLRRGGFLYQAGLGSGLQQLDPQEEHSEERARALAEEALLPLPGVQVKQAQYEPLENLWHIQVETPLGAGEITVPGKESEYGNL</sequence>
<gene>
    <name evidence="1" type="ORF">H9710_07845</name>
</gene>
<dbReference type="GO" id="GO:0016301">
    <property type="term" value="F:kinase activity"/>
    <property type="evidence" value="ECO:0007669"/>
    <property type="project" value="UniProtKB-KW"/>
</dbReference>
<evidence type="ECO:0000313" key="2">
    <source>
        <dbReference type="Proteomes" id="UP000826793"/>
    </source>
</evidence>